<evidence type="ECO:0000256" key="1">
    <source>
        <dbReference type="SAM" id="Phobius"/>
    </source>
</evidence>
<comment type="caution">
    <text evidence="3">The sequence shown here is derived from an EMBL/GenBank/DDBJ whole genome shotgun (WGS) entry which is preliminary data.</text>
</comment>
<accession>X1HV60</accession>
<feature type="transmembrane region" description="Helical" evidence="1">
    <location>
        <begin position="99"/>
        <end position="123"/>
    </location>
</feature>
<evidence type="ECO:0000313" key="3">
    <source>
        <dbReference type="EMBL" id="GAH73362.1"/>
    </source>
</evidence>
<keyword evidence="1" id="KW-0812">Transmembrane</keyword>
<name>X1HV60_9ZZZZ</name>
<dbReference type="Pfam" id="PF16491">
    <property type="entry name" value="Peptidase_M48_N"/>
    <property type="match status" value="1"/>
</dbReference>
<sequence length="163" mass="18286">MNIFSYIIITALFLEFLLDVIADALNLRALKPEIPLALAGVYKPDEYRKSQEYTRSCTRLGFITSSFGLLIMLIFWFTGGFNFLDQIVRSWGLGSIVNGLIYIGILVIVYELLTLPFSVYATFVIEERFGFNRTTTRTFITDILKGLALTVLLGVPLLAGILA</sequence>
<keyword evidence="1" id="KW-1133">Transmembrane helix</keyword>
<keyword evidence="1" id="KW-0472">Membrane</keyword>
<feature type="transmembrane region" description="Helical" evidence="1">
    <location>
        <begin position="143"/>
        <end position="162"/>
    </location>
</feature>
<reference evidence="3" key="1">
    <citation type="journal article" date="2014" name="Front. Microbiol.">
        <title>High frequency of phylogenetically diverse reductive dehalogenase-homologous genes in deep subseafloor sedimentary metagenomes.</title>
        <authorList>
            <person name="Kawai M."/>
            <person name="Futagami T."/>
            <person name="Toyoda A."/>
            <person name="Takaki Y."/>
            <person name="Nishi S."/>
            <person name="Hori S."/>
            <person name="Arai W."/>
            <person name="Tsubouchi T."/>
            <person name="Morono Y."/>
            <person name="Uchiyama I."/>
            <person name="Ito T."/>
            <person name="Fujiyama A."/>
            <person name="Inagaki F."/>
            <person name="Takami H."/>
        </authorList>
    </citation>
    <scope>NUCLEOTIDE SEQUENCE</scope>
    <source>
        <strain evidence="3">Expedition CK06-06</strain>
    </source>
</reference>
<dbReference type="InterPro" id="IPR032456">
    <property type="entry name" value="Peptidase_M48_N"/>
</dbReference>
<dbReference type="PANTHER" id="PTHR10120">
    <property type="entry name" value="CAAX PRENYL PROTEASE 1"/>
    <property type="match status" value="1"/>
</dbReference>
<proteinExistence type="predicted"/>
<feature type="domain" description="CAAX prenyl protease 1 N-terminal" evidence="2">
    <location>
        <begin position="27"/>
        <end position="162"/>
    </location>
</feature>
<protein>
    <recommendedName>
        <fullName evidence="2">CAAX prenyl protease 1 N-terminal domain-containing protein</fullName>
    </recommendedName>
</protein>
<dbReference type="AlphaFoldDB" id="X1HV60"/>
<evidence type="ECO:0000259" key="2">
    <source>
        <dbReference type="Pfam" id="PF16491"/>
    </source>
</evidence>
<feature type="transmembrane region" description="Helical" evidence="1">
    <location>
        <begin position="57"/>
        <end position="79"/>
    </location>
</feature>
<gene>
    <name evidence="3" type="ORF">S03H2_49559</name>
</gene>
<organism evidence="3">
    <name type="scientific">marine sediment metagenome</name>
    <dbReference type="NCBI Taxonomy" id="412755"/>
    <lineage>
        <taxon>unclassified sequences</taxon>
        <taxon>metagenomes</taxon>
        <taxon>ecological metagenomes</taxon>
    </lineage>
</organism>
<dbReference type="EMBL" id="BARU01031319">
    <property type="protein sequence ID" value="GAH73362.1"/>
    <property type="molecule type" value="Genomic_DNA"/>
</dbReference>
<feature type="non-terminal residue" evidence="3">
    <location>
        <position position="163"/>
    </location>
</feature>